<dbReference type="InterPro" id="IPR055348">
    <property type="entry name" value="DctQ"/>
</dbReference>
<dbReference type="GO" id="GO:0015740">
    <property type="term" value="P:C4-dicarboxylate transport"/>
    <property type="evidence" value="ECO:0007669"/>
    <property type="project" value="TreeGrafter"/>
</dbReference>
<organism evidence="11 12">
    <name type="scientific">Pseudotabrizicola alkalilacus</name>
    <dbReference type="NCBI Taxonomy" id="2305252"/>
    <lineage>
        <taxon>Bacteria</taxon>
        <taxon>Pseudomonadati</taxon>
        <taxon>Pseudomonadota</taxon>
        <taxon>Alphaproteobacteria</taxon>
        <taxon>Rhodobacterales</taxon>
        <taxon>Paracoccaceae</taxon>
        <taxon>Pseudotabrizicola</taxon>
    </lineage>
</organism>
<evidence type="ECO:0000259" key="10">
    <source>
        <dbReference type="Pfam" id="PF04290"/>
    </source>
</evidence>
<evidence type="ECO:0000256" key="2">
    <source>
        <dbReference type="ARBA" id="ARBA00022448"/>
    </source>
</evidence>
<accession>A0A411YX15</accession>
<reference evidence="11 12" key="1">
    <citation type="submission" date="2018-08" db="EMBL/GenBank/DDBJ databases">
        <title>Flavobacterium tibetense sp. nov., isolated from a wetland YonghuCo on Tibetan Plateau.</title>
        <authorList>
            <person name="Phurbu D."/>
            <person name="Lu H."/>
            <person name="Xing P."/>
        </authorList>
    </citation>
    <scope>NUCLEOTIDE SEQUENCE [LARGE SCALE GENOMIC DNA]</scope>
    <source>
        <strain evidence="11 12">DJC</strain>
    </source>
</reference>
<evidence type="ECO:0000313" key="11">
    <source>
        <dbReference type="EMBL" id="RGP35275.1"/>
    </source>
</evidence>
<evidence type="ECO:0000256" key="9">
    <source>
        <dbReference type="RuleBase" id="RU369079"/>
    </source>
</evidence>
<keyword evidence="2 9" id="KW-0813">Transport</keyword>
<evidence type="ECO:0000256" key="1">
    <source>
        <dbReference type="ARBA" id="ARBA00004429"/>
    </source>
</evidence>
<keyword evidence="12" id="KW-1185">Reference proteome</keyword>
<evidence type="ECO:0000256" key="4">
    <source>
        <dbReference type="ARBA" id="ARBA00022519"/>
    </source>
</evidence>
<dbReference type="PANTHER" id="PTHR35011:SF2">
    <property type="entry name" value="2,3-DIKETO-L-GULONATE TRAP TRANSPORTER SMALL PERMEASE PROTEIN YIAM"/>
    <property type="match status" value="1"/>
</dbReference>
<dbReference type="InterPro" id="IPR007387">
    <property type="entry name" value="TRAP_DctQ"/>
</dbReference>
<dbReference type="GO" id="GO:0005886">
    <property type="term" value="C:plasma membrane"/>
    <property type="evidence" value="ECO:0007669"/>
    <property type="project" value="UniProtKB-SubCell"/>
</dbReference>
<evidence type="ECO:0000256" key="7">
    <source>
        <dbReference type="ARBA" id="ARBA00023136"/>
    </source>
</evidence>
<proteinExistence type="inferred from homology"/>
<evidence type="ECO:0000256" key="3">
    <source>
        <dbReference type="ARBA" id="ARBA00022475"/>
    </source>
</evidence>
<evidence type="ECO:0000313" key="12">
    <source>
        <dbReference type="Proteomes" id="UP000284547"/>
    </source>
</evidence>
<dbReference type="AlphaFoldDB" id="A0A411YX15"/>
<comment type="caution">
    <text evidence="11">The sequence shown here is derived from an EMBL/GenBank/DDBJ whole genome shotgun (WGS) entry which is preliminary data.</text>
</comment>
<comment type="similarity">
    <text evidence="8 9">Belongs to the TRAP transporter small permease family.</text>
</comment>
<keyword evidence="3" id="KW-1003">Cell membrane</keyword>
<gene>
    <name evidence="11" type="ORF">D1012_20905</name>
</gene>
<comment type="subunit">
    <text evidence="9">The complex comprises the extracytoplasmic solute receptor protein and the two transmembrane proteins.</text>
</comment>
<sequence length="159" mass="17268">MTRIQILRLVLHIFGTVIPACLIAALVVIVLADVIARNFLAMSILWAHEFAVILLSATVWFGLTGAAMSGQMFGISLFVDRLPPRAGQLARMIADLLVMLIAAAVIHAAWAQISTARFTKFLSLGWPKWIVAVLLAAGMALIILTRIIQLAGRVRGNQK</sequence>
<comment type="function">
    <text evidence="9">Part of the tripartite ATP-independent periplasmic (TRAP) transport system.</text>
</comment>
<comment type="subcellular location">
    <subcellularLocation>
        <location evidence="1 9">Cell inner membrane</location>
        <topology evidence="1 9">Multi-pass membrane protein</topology>
    </subcellularLocation>
</comment>
<evidence type="ECO:0000256" key="5">
    <source>
        <dbReference type="ARBA" id="ARBA00022692"/>
    </source>
</evidence>
<dbReference type="EMBL" id="QWEY01000018">
    <property type="protein sequence ID" value="RGP35275.1"/>
    <property type="molecule type" value="Genomic_DNA"/>
</dbReference>
<keyword evidence="4 9" id="KW-0997">Cell inner membrane</keyword>
<protein>
    <recommendedName>
        <fullName evidence="9">TRAP transporter small permease protein</fullName>
    </recommendedName>
</protein>
<feature type="transmembrane region" description="Helical" evidence="9">
    <location>
        <begin position="89"/>
        <end position="109"/>
    </location>
</feature>
<evidence type="ECO:0000256" key="8">
    <source>
        <dbReference type="ARBA" id="ARBA00038436"/>
    </source>
</evidence>
<name>A0A411YX15_9RHOB</name>
<keyword evidence="5 9" id="KW-0812">Transmembrane</keyword>
<dbReference type="GO" id="GO:0022857">
    <property type="term" value="F:transmembrane transporter activity"/>
    <property type="evidence" value="ECO:0007669"/>
    <property type="project" value="UniProtKB-UniRule"/>
</dbReference>
<keyword evidence="6 9" id="KW-1133">Transmembrane helix</keyword>
<feature type="transmembrane region" description="Helical" evidence="9">
    <location>
        <begin position="9"/>
        <end position="32"/>
    </location>
</feature>
<keyword evidence="7 9" id="KW-0472">Membrane</keyword>
<feature type="transmembrane region" description="Helical" evidence="9">
    <location>
        <begin position="44"/>
        <end position="68"/>
    </location>
</feature>
<feature type="domain" description="Tripartite ATP-independent periplasmic transporters DctQ component" evidence="10">
    <location>
        <begin position="26"/>
        <end position="155"/>
    </location>
</feature>
<feature type="transmembrane region" description="Helical" evidence="9">
    <location>
        <begin position="129"/>
        <end position="148"/>
    </location>
</feature>
<dbReference type="Proteomes" id="UP000284547">
    <property type="component" value="Unassembled WGS sequence"/>
</dbReference>
<evidence type="ECO:0000256" key="6">
    <source>
        <dbReference type="ARBA" id="ARBA00022989"/>
    </source>
</evidence>
<dbReference type="Pfam" id="PF04290">
    <property type="entry name" value="DctQ"/>
    <property type="match status" value="1"/>
</dbReference>
<dbReference type="PANTHER" id="PTHR35011">
    <property type="entry name" value="2,3-DIKETO-L-GULONATE TRAP TRANSPORTER SMALL PERMEASE PROTEIN YIAM"/>
    <property type="match status" value="1"/>
</dbReference>